<evidence type="ECO:0000313" key="2">
    <source>
        <dbReference type="EMBL" id="TVU38389.1"/>
    </source>
</evidence>
<feature type="compositionally biased region" description="Low complexity" evidence="1">
    <location>
        <begin position="36"/>
        <end position="63"/>
    </location>
</feature>
<dbReference type="EMBL" id="RWGY01000007">
    <property type="protein sequence ID" value="TVU38389.1"/>
    <property type="molecule type" value="Genomic_DNA"/>
</dbReference>
<feature type="non-terminal residue" evidence="2">
    <location>
        <position position="220"/>
    </location>
</feature>
<comment type="caution">
    <text evidence="2">The sequence shown here is derived from an EMBL/GenBank/DDBJ whole genome shotgun (WGS) entry which is preliminary data.</text>
</comment>
<dbReference type="AlphaFoldDB" id="A0A5J9VQ96"/>
<organism evidence="2 3">
    <name type="scientific">Eragrostis curvula</name>
    <name type="common">weeping love grass</name>
    <dbReference type="NCBI Taxonomy" id="38414"/>
    <lineage>
        <taxon>Eukaryota</taxon>
        <taxon>Viridiplantae</taxon>
        <taxon>Streptophyta</taxon>
        <taxon>Embryophyta</taxon>
        <taxon>Tracheophyta</taxon>
        <taxon>Spermatophyta</taxon>
        <taxon>Magnoliopsida</taxon>
        <taxon>Liliopsida</taxon>
        <taxon>Poales</taxon>
        <taxon>Poaceae</taxon>
        <taxon>PACMAD clade</taxon>
        <taxon>Chloridoideae</taxon>
        <taxon>Eragrostideae</taxon>
        <taxon>Eragrostidinae</taxon>
        <taxon>Eragrostis</taxon>
    </lineage>
</organism>
<dbReference type="Gramene" id="TVU38389">
    <property type="protein sequence ID" value="TVU38389"/>
    <property type="gene ID" value="EJB05_11756"/>
</dbReference>
<accession>A0A5J9VQ96</accession>
<feature type="non-terminal residue" evidence="2">
    <location>
        <position position="1"/>
    </location>
</feature>
<reference evidence="2 3" key="1">
    <citation type="journal article" date="2019" name="Sci. Rep.">
        <title>A high-quality genome of Eragrostis curvula grass provides insights into Poaceae evolution and supports new strategies to enhance forage quality.</title>
        <authorList>
            <person name="Carballo J."/>
            <person name="Santos B.A.C.M."/>
            <person name="Zappacosta D."/>
            <person name="Garbus I."/>
            <person name="Selva J.P."/>
            <person name="Gallo C.A."/>
            <person name="Diaz A."/>
            <person name="Albertini E."/>
            <person name="Caccamo M."/>
            <person name="Echenique V."/>
        </authorList>
    </citation>
    <scope>NUCLEOTIDE SEQUENCE [LARGE SCALE GENOMIC DNA]</scope>
    <source>
        <strain evidence="3">cv. Victoria</strain>
        <tissue evidence="2">Leaf</tissue>
    </source>
</reference>
<keyword evidence="3" id="KW-1185">Reference proteome</keyword>
<evidence type="ECO:0000313" key="3">
    <source>
        <dbReference type="Proteomes" id="UP000324897"/>
    </source>
</evidence>
<dbReference type="Proteomes" id="UP000324897">
    <property type="component" value="Chromosome 4"/>
</dbReference>
<feature type="region of interest" description="Disordered" evidence="1">
    <location>
        <begin position="1"/>
        <end position="106"/>
    </location>
</feature>
<evidence type="ECO:0000256" key="1">
    <source>
        <dbReference type="SAM" id="MobiDB-lite"/>
    </source>
</evidence>
<protein>
    <submittedName>
        <fullName evidence="2">Uncharacterized protein</fullName>
    </submittedName>
</protein>
<name>A0A5J9VQ96_9POAL</name>
<gene>
    <name evidence="2" type="ORF">EJB05_11756</name>
</gene>
<proteinExistence type="predicted"/>
<sequence length="220" mass="23788">MRVEASATAAAAMSSSRAVAGRDVRRVGLPRPPSRLPAAAGSARPVTPRPVGSGGASPSSGRPECNWWGAAGRQQQQQQATPRRAKSRGASSRPPPARVLPTGKGNRELVRRALSPPAFAARGVLRRRWSFRPAPSRLRHASAPSPASPRPRAVYYFLLNTDATIQWKVQNLSQPPHPVRELPRPSTAPAPFYCQLINETPARQAKQPNTGTTKRWLAAR</sequence>
<feature type="compositionally biased region" description="Low complexity" evidence="1">
    <location>
        <begin position="1"/>
        <end position="19"/>
    </location>
</feature>
<dbReference type="OrthoDB" id="696883at2759"/>